<evidence type="ECO:0000313" key="4">
    <source>
        <dbReference type="Proteomes" id="UP000701801"/>
    </source>
</evidence>
<proteinExistence type="predicted"/>
<accession>A0A9N9LWC8</accession>
<dbReference type="Pfam" id="PF20150">
    <property type="entry name" value="2EXR"/>
    <property type="match status" value="1"/>
</dbReference>
<dbReference type="AlphaFoldDB" id="A0A9N9LWC8"/>
<dbReference type="OrthoDB" id="3561261at2759"/>
<evidence type="ECO:0000259" key="2">
    <source>
        <dbReference type="Pfam" id="PF20150"/>
    </source>
</evidence>
<name>A0A9N9LWC8_9HELO</name>
<reference evidence="3" key="1">
    <citation type="submission" date="2021-07" db="EMBL/GenBank/DDBJ databases">
        <authorList>
            <person name="Durling M."/>
        </authorList>
    </citation>
    <scope>NUCLEOTIDE SEQUENCE</scope>
</reference>
<organism evidence="3 4">
    <name type="scientific">Hymenoscyphus albidus</name>
    <dbReference type="NCBI Taxonomy" id="595503"/>
    <lineage>
        <taxon>Eukaryota</taxon>
        <taxon>Fungi</taxon>
        <taxon>Dikarya</taxon>
        <taxon>Ascomycota</taxon>
        <taxon>Pezizomycotina</taxon>
        <taxon>Leotiomycetes</taxon>
        <taxon>Helotiales</taxon>
        <taxon>Helotiaceae</taxon>
        <taxon>Hymenoscyphus</taxon>
    </lineage>
</organism>
<keyword evidence="4" id="KW-1185">Reference proteome</keyword>
<protein>
    <recommendedName>
        <fullName evidence="2">2EXR domain-containing protein</fullName>
    </recommendedName>
</protein>
<feature type="region of interest" description="Disordered" evidence="1">
    <location>
        <begin position="248"/>
        <end position="285"/>
    </location>
</feature>
<dbReference type="InterPro" id="IPR045518">
    <property type="entry name" value="2EXR"/>
</dbReference>
<dbReference type="Proteomes" id="UP000701801">
    <property type="component" value="Unassembled WGS sequence"/>
</dbReference>
<sequence>MSKTTFADLPTEIRLMVWEAAYDTSLPREVAFHFSKDFKCKKRVEPSPDANSEGACDVLLQLTHESREFMKKKLVTFSSDFEGRDLDIPSLPDYFTRMKISTSRKYIDLAKDKLFIYSGYINPRFWVRNVATSPDTEQVPLYGYETVLPLEDVFTFMFDAEAKTAAKTLTHLKISCDVNRRFGLIATVASEERTVASIAKVKAYLPCLQKLEIYCDSKHFAPVECWYTLPKDESMVTVEYCCPEEDLSCSYSNDESTPDSDYSEDSDQIESSNNSDASDSDNDSY</sequence>
<feature type="compositionally biased region" description="Acidic residues" evidence="1">
    <location>
        <begin position="256"/>
        <end position="268"/>
    </location>
</feature>
<evidence type="ECO:0000313" key="3">
    <source>
        <dbReference type="EMBL" id="CAG8980320.1"/>
    </source>
</evidence>
<comment type="caution">
    <text evidence="3">The sequence shown here is derived from an EMBL/GenBank/DDBJ whole genome shotgun (WGS) entry which is preliminary data.</text>
</comment>
<dbReference type="PANTHER" id="PTHR35910:SF1">
    <property type="entry name" value="2EXR DOMAIN-CONTAINING PROTEIN"/>
    <property type="match status" value="1"/>
</dbReference>
<evidence type="ECO:0000256" key="1">
    <source>
        <dbReference type="SAM" id="MobiDB-lite"/>
    </source>
</evidence>
<gene>
    <name evidence="3" type="ORF">HYALB_00013152</name>
</gene>
<feature type="domain" description="2EXR" evidence="2">
    <location>
        <begin position="5"/>
        <end position="79"/>
    </location>
</feature>
<dbReference type="PANTHER" id="PTHR35910">
    <property type="entry name" value="2EXR DOMAIN-CONTAINING PROTEIN"/>
    <property type="match status" value="1"/>
</dbReference>
<dbReference type="EMBL" id="CAJVRM010000377">
    <property type="protein sequence ID" value="CAG8980320.1"/>
    <property type="molecule type" value="Genomic_DNA"/>
</dbReference>